<dbReference type="InterPro" id="IPR011701">
    <property type="entry name" value="MFS"/>
</dbReference>
<gene>
    <name evidence="2" type="ORF">LCGC14_2113560</name>
</gene>
<dbReference type="Pfam" id="PF07690">
    <property type="entry name" value="MFS_1"/>
    <property type="match status" value="1"/>
</dbReference>
<feature type="transmembrane region" description="Helical" evidence="1">
    <location>
        <begin position="135"/>
        <end position="160"/>
    </location>
</feature>
<dbReference type="SUPFAM" id="SSF103473">
    <property type="entry name" value="MFS general substrate transporter"/>
    <property type="match status" value="1"/>
</dbReference>
<sequence>VKHSMLISIPFLIIFLLLLYSLEDFRWPLPLLSVFVGIGTSLFWISYHVDFAKFSDRKNRGKQIGLSKIAMSIFSVLGPIVGAVILTFEGFKILFIITSVLLIGSVVPLFMSRELHEPASFSLKGFFKGQKIKDVLSYLGHGIENKLGLVVWPLFIFIFILDEKYISLGLVSSLALSIALISTLVVGKFSDISRKVMLKFGSVFNALVWVAKSFIVTPIQLFVAEAFYGASQTTMHIPFDAINYDKAKKKAIIKTILEREMYHQIGAALLFLVLIFLTDSLIQIFRFGGSISSLLRFFF</sequence>
<dbReference type="PANTHER" id="PTHR23526">
    <property type="entry name" value="INTEGRAL MEMBRANE TRANSPORT PROTEIN-RELATED"/>
    <property type="match status" value="1"/>
</dbReference>
<feature type="transmembrane region" description="Helical" evidence="1">
    <location>
        <begin position="69"/>
        <end position="88"/>
    </location>
</feature>
<evidence type="ECO:0000313" key="2">
    <source>
        <dbReference type="EMBL" id="KKL69578.1"/>
    </source>
</evidence>
<organism evidence="2">
    <name type="scientific">marine sediment metagenome</name>
    <dbReference type="NCBI Taxonomy" id="412755"/>
    <lineage>
        <taxon>unclassified sequences</taxon>
        <taxon>metagenomes</taxon>
        <taxon>ecological metagenomes</taxon>
    </lineage>
</organism>
<dbReference type="AlphaFoldDB" id="A0A0F9E6C6"/>
<feature type="transmembrane region" description="Helical" evidence="1">
    <location>
        <begin position="265"/>
        <end position="287"/>
    </location>
</feature>
<feature type="transmembrane region" description="Helical" evidence="1">
    <location>
        <begin position="31"/>
        <end position="49"/>
    </location>
</feature>
<reference evidence="2" key="1">
    <citation type="journal article" date="2015" name="Nature">
        <title>Complex archaea that bridge the gap between prokaryotes and eukaryotes.</title>
        <authorList>
            <person name="Spang A."/>
            <person name="Saw J.H."/>
            <person name="Jorgensen S.L."/>
            <person name="Zaremba-Niedzwiedzka K."/>
            <person name="Martijn J."/>
            <person name="Lind A.E."/>
            <person name="van Eijk R."/>
            <person name="Schleper C."/>
            <person name="Guy L."/>
            <person name="Ettema T.J."/>
        </authorList>
    </citation>
    <scope>NUCLEOTIDE SEQUENCE</scope>
</reference>
<feature type="non-terminal residue" evidence="2">
    <location>
        <position position="1"/>
    </location>
</feature>
<dbReference type="Gene3D" id="1.20.1250.20">
    <property type="entry name" value="MFS general substrate transporter like domains"/>
    <property type="match status" value="1"/>
</dbReference>
<evidence type="ECO:0000256" key="1">
    <source>
        <dbReference type="SAM" id="Phobius"/>
    </source>
</evidence>
<keyword evidence="1" id="KW-0472">Membrane</keyword>
<dbReference type="PANTHER" id="PTHR23526:SF2">
    <property type="entry name" value="MAJOR FACILITATOR SUPERFAMILY (MFS) PROFILE DOMAIN-CONTAINING PROTEIN"/>
    <property type="match status" value="1"/>
</dbReference>
<feature type="transmembrane region" description="Helical" evidence="1">
    <location>
        <begin position="206"/>
        <end position="228"/>
    </location>
</feature>
<dbReference type="GO" id="GO:0022857">
    <property type="term" value="F:transmembrane transporter activity"/>
    <property type="evidence" value="ECO:0007669"/>
    <property type="project" value="InterPro"/>
</dbReference>
<evidence type="ECO:0008006" key="3">
    <source>
        <dbReference type="Google" id="ProtNLM"/>
    </source>
</evidence>
<name>A0A0F9E6C6_9ZZZZ</name>
<proteinExistence type="predicted"/>
<accession>A0A0F9E6C6</accession>
<feature type="transmembrane region" description="Helical" evidence="1">
    <location>
        <begin position="94"/>
        <end position="115"/>
    </location>
</feature>
<dbReference type="InterPro" id="IPR036259">
    <property type="entry name" value="MFS_trans_sf"/>
</dbReference>
<comment type="caution">
    <text evidence="2">The sequence shown here is derived from an EMBL/GenBank/DDBJ whole genome shotgun (WGS) entry which is preliminary data.</text>
</comment>
<dbReference type="InterPro" id="IPR052528">
    <property type="entry name" value="Sugar_transport-like"/>
</dbReference>
<keyword evidence="1" id="KW-1133">Transmembrane helix</keyword>
<feature type="transmembrane region" description="Helical" evidence="1">
    <location>
        <begin position="166"/>
        <end position="186"/>
    </location>
</feature>
<keyword evidence="1" id="KW-0812">Transmembrane</keyword>
<dbReference type="EMBL" id="LAZR01026169">
    <property type="protein sequence ID" value="KKL69578.1"/>
    <property type="molecule type" value="Genomic_DNA"/>
</dbReference>
<protein>
    <recommendedName>
        <fullName evidence="3">Major facilitator superfamily (MFS) profile domain-containing protein</fullName>
    </recommendedName>
</protein>